<dbReference type="GO" id="GO:0016020">
    <property type="term" value="C:membrane"/>
    <property type="evidence" value="ECO:0007669"/>
    <property type="project" value="UniProtKB-SubCell"/>
</dbReference>
<dbReference type="GO" id="GO:0016787">
    <property type="term" value="F:hydrolase activity"/>
    <property type="evidence" value="ECO:0007669"/>
    <property type="project" value="UniProtKB-KW"/>
</dbReference>
<feature type="transmembrane region" description="Helical" evidence="5">
    <location>
        <begin position="35"/>
        <end position="55"/>
    </location>
</feature>
<keyword evidence="2 5" id="KW-0812">Transmembrane</keyword>
<sequence>MELTISTPALSAICFVLTLLLYYASKYLYRRRPSLLLMPLLLAPLLLVVMVVGLHIPYQTYMADSQWLLWLLGPATVAFAIPVYDNRVLIKQHWLSLTVGVLVSVVVAVGSTVALARLFSLPELLQRSLAMRSITTPFAVEATKVIGGQSELAALFVVLTGVIGMAIGEIILTSLAIRSRLSKGASLGASAHGAGTAKAYQLGSSEGVVSSVVMMLSGMVTVLLAPWIGHLLW</sequence>
<dbReference type="Pfam" id="PF04172">
    <property type="entry name" value="LrgB"/>
    <property type="match status" value="1"/>
</dbReference>
<proteinExistence type="predicted"/>
<dbReference type="InterPro" id="IPR007300">
    <property type="entry name" value="CidB/LrgB"/>
</dbReference>
<dbReference type="Proteomes" id="UP000075346">
    <property type="component" value="Unassembled WGS sequence"/>
</dbReference>
<dbReference type="PANTHER" id="PTHR30249:SF16">
    <property type="entry name" value="INNER MEMBRANE PROTEIN"/>
    <property type="match status" value="1"/>
</dbReference>
<accession>A0A151KRU9</accession>
<evidence type="ECO:0000256" key="2">
    <source>
        <dbReference type="ARBA" id="ARBA00022692"/>
    </source>
</evidence>
<evidence type="ECO:0000313" key="7">
    <source>
        <dbReference type="Proteomes" id="UP000075346"/>
    </source>
</evidence>
<keyword evidence="3 5" id="KW-1133">Transmembrane helix</keyword>
<comment type="subcellular location">
    <subcellularLocation>
        <location evidence="1">Membrane</location>
        <topology evidence="1">Multi-pass membrane protein</topology>
    </subcellularLocation>
</comment>
<evidence type="ECO:0000256" key="3">
    <source>
        <dbReference type="ARBA" id="ARBA00022989"/>
    </source>
</evidence>
<protein>
    <submittedName>
        <fullName evidence="6">Murein hydrolase effector protein LrgB</fullName>
    </submittedName>
</protein>
<keyword evidence="6" id="KW-0378">Hydrolase</keyword>
<feature type="transmembrane region" description="Helical" evidence="5">
    <location>
        <begin position="208"/>
        <end position="228"/>
    </location>
</feature>
<dbReference type="EMBL" id="LOBR01000130">
    <property type="protein sequence ID" value="KYN79925.1"/>
    <property type="molecule type" value="Genomic_DNA"/>
</dbReference>
<organism evidence="6 7">
    <name type="scientific">Vibrio cidicii</name>
    <dbReference type="NCBI Taxonomy" id="1763883"/>
    <lineage>
        <taxon>Bacteria</taxon>
        <taxon>Pseudomonadati</taxon>
        <taxon>Pseudomonadota</taxon>
        <taxon>Gammaproteobacteria</taxon>
        <taxon>Vibrionales</taxon>
        <taxon>Vibrionaceae</taxon>
        <taxon>Vibrio</taxon>
    </lineage>
</organism>
<feature type="transmembrane region" description="Helical" evidence="5">
    <location>
        <begin position="6"/>
        <end position="23"/>
    </location>
</feature>
<evidence type="ECO:0000313" key="6">
    <source>
        <dbReference type="EMBL" id="KYN79925.1"/>
    </source>
</evidence>
<evidence type="ECO:0000256" key="1">
    <source>
        <dbReference type="ARBA" id="ARBA00004141"/>
    </source>
</evidence>
<reference evidence="7" key="1">
    <citation type="submission" date="2015-12" db="EMBL/GenBank/DDBJ databases">
        <authorList>
            <person name="Shamseldin A."/>
            <person name="Moawad H."/>
            <person name="Abd El-Rahim W.M."/>
            <person name="Sadowsky M.J."/>
        </authorList>
    </citation>
    <scope>NUCLEOTIDE SEQUENCE [LARGE SCALE GENOMIC DNA]</scope>
    <source>
        <strain evidence="7">2538-88</strain>
    </source>
</reference>
<keyword evidence="4 5" id="KW-0472">Membrane</keyword>
<comment type="caution">
    <text evidence="6">The sequence shown here is derived from an EMBL/GenBank/DDBJ whole genome shotgun (WGS) entry which is preliminary data.</text>
</comment>
<dbReference type="PANTHER" id="PTHR30249">
    <property type="entry name" value="PUTATIVE SEROTONIN TRANSPORTER"/>
    <property type="match status" value="1"/>
</dbReference>
<dbReference type="AlphaFoldDB" id="A0A151KRU9"/>
<feature type="transmembrane region" description="Helical" evidence="5">
    <location>
        <begin position="96"/>
        <end position="119"/>
    </location>
</feature>
<name>A0A151KRU9_9VIBR</name>
<feature type="transmembrane region" description="Helical" evidence="5">
    <location>
        <begin position="152"/>
        <end position="177"/>
    </location>
</feature>
<evidence type="ECO:0000256" key="5">
    <source>
        <dbReference type="SAM" id="Phobius"/>
    </source>
</evidence>
<feature type="transmembrane region" description="Helical" evidence="5">
    <location>
        <begin position="67"/>
        <end position="84"/>
    </location>
</feature>
<evidence type="ECO:0000256" key="4">
    <source>
        <dbReference type="ARBA" id="ARBA00023136"/>
    </source>
</evidence>
<gene>
    <name evidence="6" type="ORF">ATY37_08760</name>
</gene>